<dbReference type="EMBL" id="UZAE01014803">
    <property type="protein sequence ID" value="VDO14491.1"/>
    <property type="molecule type" value="Genomic_DNA"/>
</dbReference>
<feature type="compositionally biased region" description="Basic and acidic residues" evidence="1">
    <location>
        <begin position="140"/>
        <end position="154"/>
    </location>
</feature>
<sequence length="195" mass="21171">MKVLMNGWSTVSMLASVAAKKTTELTATAAEKTKQLGETVQTKIKEGHLLDTITDGVSNLSTKVQTYLHASGEGGSSFAEYNDRPFQRQPQSFDQTLTGVSNSRSTYGALAADSARNVKSLDDNAFDGDGWGADFSPTKTEARKPAKESEKDDWWNSNWESEDDGDGWTTVGSTVNATSTANNQRLSETTTRRSK</sequence>
<keyword evidence="3" id="KW-1185">Reference proteome</keyword>
<dbReference type="Gene3D" id="1.10.287.700">
    <property type="entry name" value="Helix hairpin bin"/>
    <property type="match status" value="1"/>
</dbReference>
<reference evidence="4" key="1">
    <citation type="submission" date="2017-02" db="UniProtKB">
        <authorList>
            <consortium name="WormBaseParasite"/>
        </authorList>
    </citation>
    <scope>IDENTIFICATION</scope>
</reference>
<gene>
    <name evidence="2" type="ORF">HNAJ_LOCUS12935</name>
</gene>
<dbReference type="Proteomes" id="UP000278807">
    <property type="component" value="Unassembled WGS sequence"/>
</dbReference>
<feature type="compositionally biased region" description="Polar residues" evidence="1">
    <location>
        <begin position="170"/>
        <end position="189"/>
    </location>
</feature>
<proteinExistence type="predicted"/>
<dbReference type="OrthoDB" id="983479at2759"/>
<organism evidence="4">
    <name type="scientific">Rodentolepis nana</name>
    <name type="common">Dwarf tapeworm</name>
    <name type="synonym">Hymenolepis nana</name>
    <dbReference type="NCBI Taxonomy" id="102285"/>
    <lineage>
        <taxon>Eukaryota</taxon>
        <taxon>Metazoa</taxon>
        <taxon>Spiralia</taxon>
        <taxon>Lophotrochozoa</taxon>
        <taxon>Platyhelminthes</taxon>
        <taxon>Cestoda</taxon>
        <taxon>Eucestoda</taxon>
        <taxon>Cyclophyllidea</taxon>
        <taxon>Hymenolepididae</taxon>
        <taxon>Rodentolepis</taxon>
    </lineage>
</organism>
<dbReference type="AlphaFoldDB" id="A0A0R3TYL2"/>
<dbReference type="STRING" id="102285.A0A0R3TYL2"/>
<evidence type="ECO:0000313" key="3">
    <source>
        <dbReference type="Proteomes" id="UP000278807"/>
    </source>
</evidence>
<accession>A0A0R3TYL2</accession>
<evidence type="ECO:0000256" key="1">
    <source>
        <dbReference type="SAM" id="MobiDB-lite"/>
    </source>
</evidence>
<feature type="region of interest" description="Disordered" evidence="1">
    <location>
        <begin position="126"/>
        <end position="195"/>
    </location>
</feature>
<dbReference type="WBParaSite" id="HNAJ_0001296101-mRNA-1">
    <property type="protein sequence ID" value="HNAJ_0001296101-mRNA-1"/>
    <property type="gene ID" value="HNAJ_0001296101"/>
</dbReference>
<name>A0A0R3TYL2_RODNA</name>
<reference evidence="2 3" key="2">
    <citation type="submission" date="2018-11" db="EMBL/GenBank/DDBJ databases">
        <authorList>
            <consortium name="Pathogen Informatics"/>
        </authorList>
    </citation>
    <scope>NUCLEOTIDE SEQUENCE [LARGE SCALE GENOMIC DNA]</scope>
</reference>
<evidence type="ECO:0000313" key="2">
    <source>
        <dbReference type="EMBL" id="VDO14491.1"/>
    </source>
</evidence>
<evidence type="ECO:0000313" key="4">
    <source>
        <dbReference type="WBParaSite" id="HNAJ_0001296101-mRNA-1"/>
    </source>
</evidence>
<protein>
    <submittedName>
        <fullName evidence="4">BSD domain-containing protein</fullName>
    </submittedName>
</protein>